<dbReference type="Proteomes" id="UP001066276">
    <property type="component" value="Chromosome 9"/>
</dbReference>
<name>A0AAV7NAY1_PLEWA</name>
<sequence>MGENSGRATICPAPGVGGTGRTKVAARAVSPETQRPNSGRPEGRLQTPHGRQAAPRGRCLSGLESEMVGGQLLQGCSRRIGSGFGVKQSNEPIRGSKTAAFAQLKDEYYLICRHHWQEASGVPKEL</sequence>
<organism evidence="2 3">
    <name type="scientific">Pleurodeles waltl</name>
    <name type="common">Iberian ribbed newt</name>
    <dbReference type="NCBI Taxonomy" id="8319"/>
    <lineage>
        <taxon>Eukaryota</taxon>
        <taxon>Metazoa</taxon>
        <taxon>Chordata</taxon>
        <taxon>Craniata</taxon>
        <taxon>Vertebrata</taxon>
        <taxon>Euteleostomi</taxon>
        <taxon>Amphibia</taxon>
        <taxon>Batrachia</taxon>
        <taxon>Caudata</taxon>
        <taxon>Salamandroidea</taxon>
        <taxon>Salamandridae</taxon>
        <taxon>Pleurodelinae</taxon>
        <taxon>Pleurodeles</taxon>
    </lineage>
</organism>
<evidence type="ECO:0000313" key="3">
    <source>
        <dbReference type="Proteomes" id="UP001066276"/>
    </source>
</evidence>
<dbReference type="AlphaFoldDB" id="A0AAV7NAY1"/>
<feature type="region of interest" description="Disordered" evidence="1">
    <location>
        <begin position="1"/>
        <end position="56"/>
    </location>
</feature>
<reference evidence="2" key="1">
    <citation type="journal article" date="2022" name="bioRxiv">
        <title>Sequencing and chromosome-scale assembly of the giantPleurodeles waltlgenome.</title>
        <authorList>
            <person name="Brown T."/>
            <person name="Elewa A."/>
            <person name="Iarovenko S."/>
            <person name="Subramanian E."/>
            <person name="Araus A.J."/>
            <person name="Petzold A."/>
            <person name="Susuki M."/>
            <person name="Suzuki K.-i.T."/>
            <person name="Hayashi T."/>
            <person name="Toyoda A."/>
            <person name="Oliveira C."/>
            <person name="Osipova E."/>
            <person name="Leigh N.D."/>
            <person name="Simon A."/>
            <person name="Yun M.H."/>
        </authorList>
    </citation>
    <scope>NUCLEOTIDE SEQUENCE</scope>
    <source>
        <strain evidence="2">20211129_DDA</strain>
        <tissue evidence="2">Liver</tissue>
    </source>
</reference>
<protein>
    <submittedName>
        <fullName evidence="2">Uncharacterized protein</fullName>
    </submittedName>
</protein>
<dbReference type="EMBL" id="JANPWB010000013">
    <property type="protein sequence ID" value="KAJ1110338.1"/>
    <property type="molecule type" value="Genomic_DNA"/>
</dbReference>
<keyword evidence="3" id="KW-1185">Reference proteome</keyword>
<gene>
    <name evidence="2" type="ORF">NDU88_007691</name>
</gene>
<accession>A0AAV7NAY1</accession>
<proteinExistence type="predicted"/>
<evidence type="ECO:0000256" key="1">
    <source>
        <dbReference type="SAM" id="MobiDB-lite"/>
    </source>
</evidence>
<evidence type="ECO:0000313" key="2">
    <source>
        <dbReference type="EMBL" id="KAJ1110338.1"/>
    </source>
</evidence>
<comment type="caution">
    <text evidence="2">The sequence shown here is derived from an EMBL/GenBank/DDBJ whole genome shotgun (WGS) entry which is preliminary data.</text>
</comment>